<dbReference type="Proteomes" id="UP000600247">
    <property type="component" value="Unassembled WGS sequence"/>
</dbReference>
<gene>
    <name evidence="1" type="ORF">GCM10010918_12520</name>
</gene>
<keyword evidence="2" id="KW-1185">Reference proteome</keyword>
<dbReference type="Gene3D" id="3.20.20.150">
    <property type="entry name" value="Divalent-metal-dependent TIM barrel enzymes"/>
    <property type="match status" value="1"/>
</dbReference>
<dbReference type="GO" id="GO:0016853">
    <property type="term" value="F:isomerase activity"/>
    <property type="evidence" value="ECO:0007669"/>
    <property type="project" value="UniProtKB-KW"/>
</dbReference>
<evidence type="ECO:0000313" key="1">
    <source>
        <dbReference type="EMBL" id="GGG60694.1"/>
    </source>
</evidence>
<proteinExistence type="predicted"/>
<dbReference type="AlphaFoldDB" id="A0A917GXX6"/>
<dbReference type="InterPro" id="IPR036237">
    <property type="entry name" value="Xyl_isomerase-like_sf"/>
</dbReference>
<name>A0A917GXX6_9BACL</name>
<protein>
    <submittedName>
        <fullName evidence="1">Xylose isomerase</fullName>
    </submittedName>
</protein>
<sequence length="302" mass="33945">MDLRNALNDGTANAPRLELQQSWWAMIGLGENGKEWSMEQKFEKIAEAGYSAISAVMPPLEEAEEWQRLLERYKLGFNTMAFPTKVEDIRTVLEQIRQFGPVQYLNLQVMDGFVIGNEAIELLSGLLAEAKAAGVAAFIETHRGTVTQDLIRTGQYVGALPDLRLTIDLSHYIVAGELNGPLDKAEPIFDALLERTSCLHARVSNGEQVQVDVGPVGDHPMLPNFERWWWKGMTNWLQQAKPGDVLPFVTELGPPSYYAVTKRDAVSGQELEVSDRWQQALLFKGIAEAQWQRVVAEHNQRK</sequence>
<dbReference type="SUPFAM" id="SSF51658">
    <property type="entry name" value="Xylose isomerase-like"/>
    <property type="match status" value="1"/>
</dbReference>
<reference evidence="1 2" key="1">
    <citation type="journal article" date="2014" name="Int. J. Syst. Evol. Microbiol.">
        <title>Complete genome sequence of Corynebacterium casei LMG S-19264T (=DSM 44701T), isolated from a smear-ripened cheese.</title>
        <authorList>
            <consortium name="US DOE Joint Genome Institute (JGI-PGF)"/>
            <person name="Walter F."/>
            <person name="Albersmeier A."/>
            <person name="Kalinowski J."/>
            <person name="Ruckert C."/>
        </authorList>
    </citation>
    <scope>NUCLEOTIDE SEQUENCE [LARGE SCALE GENOMIC DNA]</scope>
    <source>
        <strain evidence="1 2">CGMCC 1.15286</strain>
    </source>
</reference>
<organism evidence="1 2">
    <name type="scientific">Paenibacillus radicis</name>
    <name type="common">ex Gao et al. 2016</name>
    <dbReference type="NCBI Taxonomy" id="1737354"/>
    <lineage>
        <taxon>Bacteria</taxon>
        <taxon>Bacillati</taxon>
        <taxon>Bacillota</taxon>
        <taxon>Bacilli</taxon>
        <taxon>Bacillales</taxon>
        <taxon>Paenibacillaceae</taxon>
        <taxon>Paenibacillus</taxon>
    </lineage>
</organism>
<evidence type="ECO:0000313" key="2">
    <source>
        <dbReference type="Proteomes" id="UP000600247"/>
    </source>
</evidence>
<dbReference type="RefSeq" id="WP_188888097.1">
    <property type="nucleotide sequence ID" value="NZ_BMHY01000002.1"/>
</dbReference>
<keyword evidence="1" id="KW-0413">Isomerase</keyword>
<dbReference type="EMBL" id="BMHY01000002">
    <property type="protein sequence ID" value="GGG60694.1"/>
    <property type="molecule type" value="Genomic_DNA"/>
</dbReference>
<accession>A0A917GXX6</accession>
<comment type="caution">
    <text evidence="1">The sequence shown here is derived from an EMBL/GenBank/DDBJ whole genome shotgun (WGS) entry which is preliminary data.</text>
</comment>